<dbReference type="SUPFAM" id="SSF81923">
    <property type="entry name" value="Double Clp-N motif"/>
    <property type="match status" value="1"/>
</dbReference>
<dbReference type="AlphaFoldDB" id="A0A5C8ZG28"/>
<dbReference type="GO" id="GO:0008233">
    <property type="term" value="F:peptidase activity"/>
    <property type="evidence" value="ECO:0007669"/>
    <property type="project" value="UniProtKB-KW"/>
</dbReference>
<dbReference type="EMBL" id="VKAC01000004">
    <property type="protein sequence ID" value="TXR56797.1"/>
    <property type="molecule type" value="Genomic_DNA"/>
</dbReference>
<accession>A0A5C8ZG28</accession>
<protein>
    <submittedName>
        <fullName evidence="3">ATP-dependent Clp protease ATP-binding subunit</fullName>
    </submittedName>
</protein>
<keyword evidence="3" id="KW-0067">ATP-binding</keyword>
<keyword evidence="3" id="KW-0378">Hydrolase</keyword>
<evidence type="ECO:0000256" key="1">
    <source>
        <dbReference type="PROSITE-ProRule" id="PRU01251"/>
    </source>
</evidence>
<proteinExistence type="predicted"/>
<evidence type="ECO:0000259" key="2">
    <source>
        <dbReference type="PROSITE" id="PS51903"/>
    </source>
</evidence>
<name>A0A5C8ZG28_9ACTN</name>
<evidence type="ECO:0000313" key="3">
    <source>
        <dbReference type="EMBL" id="TXR56797.1"/>
    </source>
</evidence>
<sequence>MTSSPSIRLHDLIDAVDAAHPDPLQRLSGAVQVAEQLGETADSLVGHYVDQARRSGATWTQIGASMGVSKQAAQKRFVSGGAQPAATSADQGFHRFTDDARAVVVEAQRLAHEAHHDRITLAHLVLALLQGGDGPVGPLVAAAGVDVAEAVRITSAQLPERSAEVPALVPFDERSKQALQRSFAEADRLGEDLVDAPHVLLAVLAVEDGTGALAGLGLSEQAVVDALRSRS</sequence>
<evidence type="ECO:0000313" key="4">
    <source>
        <dbReference type="Proteomes" id="UP000321234"/>
    </source>
</evidence>
<dbReference type="Gene3D" id="1.10.1780.10">
    <property type="entry name" value="Clp, N-terminal domain"/>
    <property type="match status" value="1"/>
</dbReference>
<keyword evidence="3" id="KW-0645">Protease</keyword>
<dbReference type="Proteomes" id="UP000321234">
    <property type="component" value="Unassembled WGS sequence"/>
</dbReference>
<dbReference type="GO" id="GO:0006508">
    <property type="term" value="P:proteolysis"/>
    <property type="evidence" value="ECO:0007669"/>
    <property type="project" value="UniProtKB-KW"/>
</dbReference>
<keyword evidence="1" id="KW-0677">Repeat</keyword>
<feature type="domain" description="Clp R" evidence="2">
    <location>
        <begin position="93"/>
        <end position="231"/>
    </location>
</feature>
<dbReference type="RefSeq" id="WP_147925926.1">
    <property type="nucleotide sequence ID" value="NZ_VKAC01000004.1"/>
</dbReference>
<dbReference type="OrthoDB" id="3628183at2"/>
<dbReference type="GO" id="GO:0005524">
    <property type="term" value="F:ATP binding"/>
    <property type="evidence" value="ECO:0007669"/>
    <property type="project" value="UniProtKB-KW"/>
</dbReference>
<comment type="caution">
    <text evidence="3">The sequence shown here is derived from an EMBL/GenBank/DDBJ whole genome shotgun (WGS) entry which is preliminary data.</text>
</comment>
<dbReference type="InterPro" id="IPR036628">
    <property type="entry name" value="Clp_N_dom_sf"/>
</dbReference>
<gene>
    <name evidence="3" type="ORF">FMM08_08695</name>
</gene>
<organism evidence="3 4">
    <name type="scientific">Quadrisphaera setariae</name>
    <dbReference type="NCBI Taxonomy" id="2593304"/>
    <lineage>
        <taxon>Bacteria</taxon>
        <taxon>Bacillati</taxon>
        <taxon>Actinomycetota</taxon>
        <taxon>Actinomycetes</taxon>
        <taxon>Kineosporiales</taxon>
        <taxon>Kineosporiaceae</taxon>
        <taxon>Quadrisphaera</taxon>
    </lineage>
</organism>
<dbReference type="InterPro" id="IPR004176">
    <property type="entry name" value="Clp_R_N"/>
</dbReference>
<dbReference type="PROSITE" id="PS51903">
    <property type="entry name" value="CLP_R"/>
    <property type="match status" value="1"/>
</dbReference>
<reference evidence="3 4" key="1">
    <citation type="submission" date="2019-07" db="EMBL/GenBank/DDBJ databases">
        <title>Quadrisphaera sp. strain DD2A genome sequencing and assembly.</title>
        <authorList>
            <person name="Kim I."/>
        </authorList>
    </citation>
    <scope>NUCLEOTIDE SEQUENCE [LARGE SCALE GENOMIC DNA]</scope>
    <source>
        <strain evidence="3 4">DD2A</strain>
    </source>
</reference>
<dbReference type="Pfam" id="PF02861">
    <property type="entry name" value="Clp_N"/>
    <property type="match status" value="1"/>
</dbReference>
<keyword evidence="3" id="KW-0547">Nucleotide-binding</keyword>
<keyword evidence="4" id="KW-1185">Reference proteome</keyword>